<evidence type="ECO:0000256" key="6">
    <source>
        <dbReference type="SAM" id="Phobius"/>
    </source>
</evidence>
<dbReference type="OrthoDB" id="973461at2"/>
<dbReference type="AlphaFoldDB" id="A0A4R2GLC1"/>
<sequence>MKTINYIFRKLQKDKVPNYLGIAGLATGLVCVLYIFFWVTNEINYDRFHENIDEIFVVHAILEGGDEPIIFQGAPPAVAGAIENEYAQVSKTARMMPAFAEWMLSHNGEKQMRYTAFADYSIFDIFSFEFIYGSPGEPTVRNQIVITESTSVSLFGDKNPVGEIINFNNMENVVVSGVIKDIPHNSSIQFQALIPLEILTIVFDNDNFLNTWYNNAFMTFGLLNDANNFPIIDEAVKNRIQQVYPDSTNFLRAYKFKNAWLYEMNNIRNIRIFSFIGILILLTAILNFINLNTARSARQIKENGIRKSLGAVKSNLVKIVYSEISVVCLIAFFIALVVTIIGLPSFNQLINKEISITTLLNWQPLIILGIILVLTIALSGLYPALILSDYSPVQSLRTTYQSMKNRGILRNTLIITIFAMSIALLSSTFVINSQISHLQKLDLGFTKDHIVYLRLNGQLQSQASTLQNELTRNPNIQSTTILSNLPNAIGNNGEGWNWENRNIEFRPLVYNWYVSPDLLNTLEIELKEGEFFRENQQNAVVINRTFARMIGWDSFQGKSITNWDNSYEIMGVVEDFHFNNIGTATDPIAIFPAARDWDANFIAIKTTSQNISETLNFIREAAIGIEPAFPIQLSFLDDEYKVMLEPENNLKTLISIFTLFAIIVLTLGLTGLIMFMAEQKTKEIGIRKSLGEETGSIILRLLKPFFMAGLISSLIAIPLSWYAMSKWLENYAQRITPGADTFFIAAISTILLAIITVSIQSWNAARKNPIHALRNE</sequence>
<feature type="domain" description="ABC3 transporter permease C-terminal" evidence="7">
    <location>
        <begin position="656"/>
        <end position="769"/>
    </location>
</feature>
<dbReference type="PANTHER" id="PTHR30572:SF18">
    <property type="entry name" value="ABC-TYPE MACROLIDE FAMILY EXPORT SYSTEM PERMEASE COMPONENT 2"/>
    <property type="match status" value="1"/>
</dbReference>
<evidence type="ECO:0000256" key="3">
    <source>
        <dbReference type="ARBA" id="ARBA00022692"/>
    </source>
</evidence>
<evidence type="ECO:0000256" key="4">
    <source>
        <dbReference type="ARBA" id="ARBA00022989"/>
    </source>
</evidence>
<proteinExistence type="predicted"/>
<evidence type="ECO:0000259" key="8">
    <source>
        <dbReference type="Pfam" id="PF12704"/>
    </source>
</evidence>
<comment type="caution">
    <text evidence="9">The sequence shown here is derived from an EMBL/GenBank/DDBJ whole genome shotgun (WGS) entry which is preliminary data.</text>
</comment>
<name>A0A4R2GLC1_9BACT</name>
<dbReference type="Pfam" id="PF02687">
    <property type="entry name" value="FtsX"/>
    <property type="match status" value="2"/>
</dbReference>
<feature type="domain" description="ABC3 transporter permease C-terminal" evidence="7">
    <location>
        <begin position="275"/>
        <end position="390"/>
    </location>
</feature>
<evidence type="ECO:0000256" key="5">
    <source>
        <dbReference type="ARBA" id="ARBA00023136"/>
    </source>
</evidence>
<keyword evidence="10" id="KW-1185">Reference proteome</keyword>
<feature type="transmembrane region" description="Helical" evidence="6">
    <location>
        <begin position="408"/>
        <end position="431"/>
    </location>
</feature>
<reference evidence="9 10" key="1">
    <citation type="submission" date="2019-03" db="EMBL/GenBank/DDBJ databases">
        <title>Genomic Encyclopedia of Type Strains, Phase IV (KMG-IV): sequencing the most valuable type-strain genomes for metagenomic binning, comparative biology and taxonomic classification.</title>
        <authorList>
            <person name="Goeker M."/>
        </authorList>
    </citation>
    <scope>NUCLEOTIDE SEQUENCE [LARGE SCALE GENOMIC DNA]</scope>
    <source>
        <strain evidence="9 10">DSM 24179</strain>
    </source>
</reference>
<comment type="subcellular location">
    <subcellularLocation>
        <location evidence="1">Cell membrane</location>
        <topology evidence="1">Multi-pass membrane protein</topology>
    </subcellularLocation>
</comment>
<evidence type="ECO:0000259" key="7">
    <source>
        <dbReference type="Pfam" id="PF02687"/>
    </source>
</evidence>
<keyword evidence="3 6" id="KW-0812">Transmembrane</keyword>
<protein>
    <submittedName>
        <fullName evidence="9">FtsX-like permease family protein</fullName>
    </submittedName>
</protein>
<feature type="transmembrane region" description="Helical" evidence="6">
    <location>
        <begin position="324"/>
        <end position="346"/>
    </location>
</feature>
<feature type="domain" description="MacB-like periplasmic core" evidence="8">
    <location>
        <begin position="22"/>
        <end position="203"/>
    </location>
</feature>
<dbReference type="Proteomes" id="UP000295221">
    <property type="component" value="Unassembled WGS sequence"/>
</dbReference>
<feature type="transmembrane region" description="Helical" evidence="6">
    <location>
        <begin position="653"/>
        <end position="676"/>
    </location>
</feature>
<dbReference type="InterPro" id="IPR050250">
    <property type="entry name" value="Macrolide_Exporter_MacB"/>
</dbReference>
<evidence type="ECO:0000313" key="9">
    <source>
        <dbReference type="EMBL" id="TCO09377.1"/>
    </source>
</evidence>
<keyword evidence="5 6" id="KW-0472">Membrane</keyword>
<organism evidence="9 10">
    <name type="scientific">Natronoflexus pectinivorans</name>
    <dbReference type="NCBI Taxonomy" id="682526"/>
    <lineage>
        <taxon>Bacteria</taxon>
        <taxon>Pseudomonadati</taxon>
        <taxon>Bacteroidota</taxon>
        <taxon>Bacteroidia</taxon>
        <taxon>Marinilabiliales</taxon>
        <taxon>Marinilabiliaceae</taxon>
        <taxon>Natronoflexus</taxon>
    </lineage>
</organism>
<dbReference type="InterPro" id="IPR025857">
    <property type="entry name" value="MacB_PCD"/>
</dbReference>
<feature type="transmembrane region" description="Helical" evidence="6">
    <location>
        <begin position="272"/>
        <end position="291"/>
    </location>
</feature>
<feature type="transmembrane region" description="Helical" evidence="6">
    <location>
        <begin position="697"/>
        <end position="722"/>
    </location>
</feature>
<feature type="transmembrane region" description="Helical" evidence="6">
    <location>
        <begin position="742"/>
        <end position="765"/>
    </location>
</feature>
<feature type="domain" description="MacB-like periplasmic core" evidence="8">
    <location>
        <begin position="415"/>
        <end position="609"/>
    </location>
</feature>
<dbReference type="EMBL" id="SLWK01000003">
    <property type="protein sequence ID" value="TCO09377.1"/>
    <property type="molecule type" value="Genomic_DNA"/>
</dbReference>
<dbReference type="PANTHER" id="PTHR30572">
    <property type="entry name" value="MEMBRANE COMPONENT OF TRANSPORTER-RELATED"/>
    <property type="match status" value="1"/>
</dbReference>
<accession>A0A4R2GLC1</accession>
<feature type="transmembrane region" description="Helical" evidence="6">
    <location>
        <begin position="366"/>
        <end position="387"/>
    </location>
</feature>
<keyword evidence="2" id="KW-1003">Cell membrane</keyword>
<evidence type="ECO:0000313" key="10">
    <source>
        <dbReference type="Proteomes" id="UP000295221"/>
    </source>
</evidence>
<evidence type="ECO:0000256" key="1">
    <source>
        <dbReference type="ARBA" id="ARBA00004651"/>
    </source>
</evidence>
<gene>
    <name evidence="9" type="ORF">EV194_103290</name>
</gene>
<keyword evidence="4 6" id="KW-1133">Transmembrane helix</keyword>
<dbReference type="GO" id="GO:0005886">
    <property type="term" value="C:plasma membrane"/>
    <property type="evidence" value="ECO:0007669"/>
    <property type="project" value="UniProtKB-SubCell"/>
</dbReference>
<dbReference type="GO" id="GO:0022857">
    <property type="term" value="F:transmembrane transporter activity"/>
    <property type="evidence" value="ECO:0007669"/>
    <property type="project" value="TreeGrafter"/>
</dbReference>
<dbReference type="RefSeq" id="WP_132433274.1">
    <property type="nucleotide sequence ID" value="NZ_SLWK01000003.1"/>
</dbReference>
<dbReference type="InterPro" id="IPR003838">
    <property type="entry name" value="ABC3_permease_C"/>
</dbReference>
<evidence type="ECO:0000256" key="2">
    <source>
        <dbReference type="ARBA" id="ARBA00022475"/>
    </source>
</evidence>
<feature type="transmembrane region" description="Helical" evidence="6">
    <location>
        <begin position="20"/>
        <end position="39"/>
    </location>
</feature>
<dbReference type="Pfam" id="PF12704">
    <property type="entry name" value="MacB_PCD"/>
    <property type="match status" value="2"/>
</dbReference>